<gene>
    <name evidence="1" type="ORF">sm9_0491</name>
</gene>
<dbReference type="KEGG" id="mmil:sm9_0491"/>
<sequence length="302" mass="35722">MAELFNVSKSTISEHLKHIFEEGELNKNSTVRKIRTVQIEGNREVKRQTTFYNLDAIISVGYRVNSKNATYFRIWATRVLKEFMVKGFVLDDELLKNGTRFGKDYFDELLERIREIKSSERRVYEKVTDIFATSFDYNPNAEITIEFFKNVQSKLHYVVSGLTPPEIIKSRANSEKEHMGLTTWKDAPNGKIMLSDTKVAKNYLSEDEISELNRIVNMYLDYAENQASRHKAMSMKDWAERLDKFLEFNEYQILNGREKVLRKAADEFVKTEFEKFKPVQDKNYKSDYNKFEERTRKLMLEK</sequence>
<name>A0A0U3CVA0_9EURY</name>
<dbReference type="Pfam" id="PF13310">
    <property type="entry name" value="Virulence_RhuM"/>
    <property type="match status" value="1"/>
</dbReference>
<keyword evidence="2" id="KW-1185">Reference proteome</keyword>
<accession>A0A0U3CVA0</accession>
<dbReference type="PANTHER" id="PTHR35810">
    <property type="entry name" value="CYTOPLASMIC PROTEIN-RELATED"/>
    <property type="match status" value="1"/>
</dbReference>
<dbReference type="EMBL" id="CP011266">
    <property type="protein sequence ID" value="ALT68292.1"/>
    <property type="molecule type" value="Genomic_DNA"/>
</dbReference>
<dbReference type="RefSeq" id="WP_157064646.1">
    <property type="nucleotide sequence ID" value="NZ_CP011266.1"/>
</dbReference>
<dbReference type="AlphaFoldDB" id="A0A0U3CVA0"/>
<evidence type="ECO:0000313" key="2">
    <source>
        <dbReference type="Proteomes" id="UP000067738"/>
    </source>
</evidence>
<dbReference type="PATRIC" id="fig|230361.4.peg.511"/>
<dbReference type="Proteomes" id="UP000067738">
    <property type="component" value="Chromosome"/>
</dbReference>
<dbReference type="GeneID" id="26735468"/>
<organism evidence="1 2">
    <name type="scientific">Methanobrevibacter millerae</name>
    <dbReference type="NCBI Taxonomy" id="230361"/>
    <lineage>
        <taxon>Archaea</taxon>
        <taxon>Methanobacteriati</taxon>
        <taxon>Methanobacteriota</taxon>
        <taxon>Methanomada group</taxon>
        <taxon>Methanobacteria</taxon>
        <taxon>Methanobacteriales</taxon>
        <taxon>Methanobacteriaceae</taxon>
        <taxon>Methanobrevibacter</taxon>
    </lineage>
</organism>
<dbReference type="PANTHER" id="PTHR35810:SF1">
    <property type="entry name" value="CYTOPLASMIC PROTEIN"/>
    <property type="match status" value="1"/>
</dbReference>
<evidence type="ECO:0000313" key="1">
    <source>
        <dbReference type="EMBL" id="ALT68292.1"/>
    </source>
</evidence>
<protein>
    <submittedName>
        <fullName evidence="1">Virulence protein RhuM family</fullName>
    </submittedName>
</protein>
<reference evidence="1 2" key="1">
    <citation type="submission" date="2015-04" db="EMBL/GenBank/DDBJ databases">
        <title>The complete genome sequence of the rumen methanogen Methanobrevibacter millerae SM9.</title>
        <authorList>
            <person name="Leahy S.C."/>
            <person name="Kelly W.J."/>
            <person name="Pacheco D.M."/>
            <person name="Li D."/>
            <person name="Altermann E."/>
            <person name="Attwood G.T."/>
        </authorList>
    </citation>
    <scope>NUCLEOTIDE SEQUENCE [LARGE SCALE GENOMIC DNA]</scope>
    <source>
        <strain evidence="1 2">SM9</strain>
    </source>
</reference>
<proteinExistence type="predicted"/>
<dbReference type="PIRSF" id="PIRSF015268">
    <property type="entry name" value="Virulence_RhuM"/>
    <property type="match status" value="1"/>
</dbReference>
<dbReference type="InterPro" id="IPR011204">
    <property type="entry name" value="Virulence_RhuM-like"/>
</dbReference>